<gene>
    <name evidence="1" type="ORF">B0T24DRAFT_643594</name>
</gene>
<reference evidence="1" key="1">
    <citation type="journal article" date="2023" name="Mol. Phylogenet. Evol.">
        <title>Genome-scale phylogeny and comparative genomics of the fungal order Sordariales.</title>
        <authorList>
            <person name="Hensen N."/>
            <person name="Bonometti L."/>
            <person name="Westerberg I."/>
            <person name="Brannstrom I.O."/>
            <person name="Guillou S."/>
            <person name="Cros-Aarteil S."/>
            <person name="Calhoun S."/>
            <person name="Haridas S."/>
            <person name="Kuo A."/>
            <person name="Mondo S."/>
            <person name="Pangilinan J."/>
            <person name="Riley R."/>
            <person name="LaButti K."/>
            <person name="Andreopoulos B."/>
            <person name="Lipzen A."/>
            <person name="Chen C."/>
            <person name="Yan M."/>
            <person name="Daum C."/>
            <person name="Ng V."/>
            <person name="Clum A."/>
            <person name="Steindorff A."/>
            <person name="Ohm R.A."/>
            <person name="Martin F."/>
            <person name="Silar P."/>
            <person name="Natvig D.O."/>
            <person name="Lalanne C."/>
            <person name="Gautier V."/>
            <person name="Ament-Velasquez S.L."/>
            <person name="Kruys A."/>
            <person name="Hutchinson M.I."/>
            <person name="Powell A.J."/>
            <person name="Barry K."/>
            <person name="Miller A.N."/>
            <person name="Grigoriev I.V."/>
            <person name="Debuchy R."/>
            <person name="Gladieux P."/>
            <person name="Hiltunen Thoren M."/>
            <person name="Johannesson H."/>
        </authorList>
    </citation>
    <scope>NUCLEOTIDE SEQUENCE</scope>
    <source>
        <strain evidence="1">CBS 958.72</strain>
    </source>
</reference>
<comment type="caution">
    <text evidence="1">The sequence shown here is derived from an EMBL/GenBank/DDBJ whole genome shotgun (WGS) entry which is preliminary data.</text>
</comment>
<dbReference type="EMBL" id="JAULSN010000014">
    <property type="protein sequence ID" value="KAK3360828.1"/>
    <property type="molecule type" value="Genomic_DNA"/>
</dbReference>
<proteinExistence type="predicted"/>
<accession>A0AAE0JSA9</accession>
<organism evidence="1 2">
    <name type="scientific">Lasiosphaeria ovina</name>
    <dbReference type="NCBI Taxonomy" id="92902"/>
    <lineage>
        <taxon>Eukaryota</taxon>
        <taxon>Fungi</taxon>
        <taxon>Dikarya</taxon>
        <taxon>Ascomycota</taxon>
        <taxon>Pezizomycotina</taxon>
        <taxon>Sordariomycetes</taxon>
        <taxon>Sordariomycetidae</taxon>
        <taxon>Sordariales</taxon>
        <taxon>Lasiosphaeriaceae</taxon>
        <taxon>Lasiosphaeria</taxon>
    </lineage>
</organism>
<dbReference type="AlphaFoldDB" id="A0AAE0JSA9"/>
<evidence type="ECO:0000313" key="2">
    <source>
        <dbReference type="Proteomes" id="UP001287356"/>
    </source>
</evidence>
<reference evidence="1" key="2">
    <citation type="submission" date="2023-06" db="EMBL/GenBank/DDBJ databases">
        <authorList>
            <consortium name="Lawrence Berkeley National Laboratory"/>
            <person name="Haridas S."/>
            <person name="Hensen N."/>
            <person name="Bonometti L."/>
            <person name="Westerberg I."/>
            <person name="Brannstrom I.O."/>
            <person name="Guillou S."/>
            <person name="Cros-Aarteil S."/>
            <person name="Calhoun S."/>
            <person name="Kuo A."/>
            <person name="Mondo S."/>
            <person name="Pangilinan J."/>
            <person name="Riley R."/>
            <person name="Labutti K."/>
            <person name="Andreopoulos B."/>
            <person name="Lipzen A."/>
            <person name="Chen C."/>
            <person name="Yanf M."/>
            <person name="Daum C."/>
            <person name="Ng V."/>
            <person name="Clum A."/>
            <person name="Steindorff A."/>
            <person name="Ohm R."/>
            <person name="Martin F."/>
            <person name="Silar P."/>
            <person name="Natvig D."/>
            <person name="Lalanne C."/>
            <person name="Gautier V."/>
            <person name="Ament-Velasquez S.L."/>
            <person name="Kruys A."/>
            <person name="Hutchinson M.I."/>
            <person name="Powell A.J."/>
            <person name="Barry K."/>
            <person name="Miller A.N."/>
            <person name="Grigoriev I.V."/>
            <person name="Debuchy R."/>
            <person name="Gladieux P."/>
            <person name="Thoren M.H."/>
            <person name="Johannesson H."/>
        </authorList>
    </citation>
    <scope>NUCLEOTIDE SEQUENCE</scope>
    <source>
        <strain evidence="1">CBS 958.72</strain>
    </source>
</reference>
<keyword evidence="2" id="KW-1185">Reference proteome</keyword>
<sequence>MPILLLLLVLVLVVVVVMLLLLKMEGWHSSLCGSLLAGPVGAEGEEGVCDGERLVVEPERVGVAEPLRIGKRRLGNWAGMVAGGCG</sequence>
<dbReference type="Proteomes" id="UP001287356">
    <property type="component" value="Unassembled WGS sequence"/>
</dbReference>
<name>A0AAE0JSA9_9PEZI</name>
<protein>
    <submittedName>
        <fullName evidence="1">Uncharacterized protein</fullName>
    </submittedName>
</protein>
<evidence type="ECO:0000313" key="1">
    <source>
        <dbReference type="EMBL" id="KAK3360828.1"/>
    </source>
</evidence>